<dbReference type="Pfam" id="PF12836">
    <property type="entry name" value="HHH_3"/>
    <property type="match status" value="1"/>
</dbReference>
<evidence type="ECO:0000313" key="3">
    <source>
        <dbReference type="EMBL" id="KXB29562.1"/>
    </source>
</evidence>
<feature type="chain" id="PRO_5007459614" evidence="1">
    <location>
        <begin position="21"/>
        <end position="95"/>
    </location>
</feature>
<protein>
    <submittedName>
        <fullName evidence="3">Competence protein ComE</fullName>
    </submittedName>
</protein>
<dbReference type="SUPFAM" id="SSF47781">
    <property type="entry name" value="RuvA domain 2-like"/>
    <property type="match status" value="1"/>
</dbReference>
<evidence type="ECO:0000256" key="1">
    <source>
        <dbReference type="SAM" id="SignalP"/>
    </source>
</evidence>
<dbReference type="PANTHER" id="PTHR21180:SF32">
    <property type="entry name" value="ENDONUCLEASE_EXONUCLEASE_PHOSPHATASE FAMILY DOMAIN-CONTAINING PROTEIN 1"/>
    <property type="match status" value="1"/>
</dbReference>
<evidence type="ECO:0000259" key="2">
    <source>
        <dbReference type="SMART" id="SM00278"/>
    </source>
</evidence>
<dbReference type="InterPro" id="IPR010994">
    <property type="entry name" value="RuvA_2-like"/>
</dbReference>
<dbReference type="RefSeq" id="WP_066885424.1">
    <property type="nucleotide sequence ID" value="NZ_LODL01000035.1"/>
</dbReference>
<keyword evidence="1" id="KW-0732">Signal</keyword>
<dbReference type="GO" id="GO:0006281">
    <property type="term" value="P:DNA repair"/>
    <property type="evidence" value="ECO:0007669"/>
    <property type="project" value="InterPro"/>
</dbReference>
<dbReference type="STRING" id="281362.AT959_16605"/>
<dbReference type="GO" id="GO:0015627">
    <property type="term" value="C:type II protein secretion system complex"/>
    <property type="evidence" value="ECO:0007669"/>
    <property type="project" value="TreeGrafter"/>
</dbReference>
<accession>A0A133XF23</accession>
<proteinExistence type="predicted"/>
<dbReference type="EMBL" id="LODL01000035">
    <property type="protein sequence ID" value="KXB29562.1"/>
    <property type="molecule type" value="Genomic_DNA"/>
</dbReference>
<dbReference type="AlphaFoldDB" id="A0A133XF23"/>
<dbReference type="GO" id="GO:0003677">
    <property type="term" value="F:DNA binding"/>
    <property type="evidence" value="ECO:0007669"/>
    <property type="project" value="InterPro"/>
</dbReference>
<dbReference type="GO" id="GO:0015628">
    <property type="term" value="P:protein secretion by the type II secretion system"/>
    <property type="evidence" value="ECO:0007669"/>
    <property type="project" value="TreeGrafter"/>
</dbReference>
<feature type="domain" description="Helix-hairpin-helix DNA-binding motif class 1" evidence="2">
    <location>
        <begin position="60"/>
        <end position="79"/>
    </location>
</feature>
<dbReference type="Proteomes" id="UP000070186">
    <property type="component" value="Unassembled WGS sequence"/>
</dbReference>
<sequence length="95" mass="9823">MKSFLALIVALLSCISMAFAAVNLNTASVDELDAVKGIGPSKAKAIVDYRTKNGPFKSVDDLKGVKGFGEKSVAKLRPELTVGEAGGAPAKTAKK</sequence>
<dbReference type="InterPro" id="IPR003583">
    <property type="entry name" value="Hlx-hairpin-Hlx_DNA-bd_motif"/>
</dbReference>
<comment type="caution">
    <text evidence="3">The sequence shown here is derived from an EMBL/GenBank/DDBJ whole genome shotgun (WGS) entry which is preliminary data.</text>
</comment>
<feature type="domain" description="Helix-hairpin-helix DNA-binding motif class 1" evidence="2">
    <location>
        <begin position="30"/>
        <end position="49"/>
    </location>
</feature>
<organism evidence="3 4">
    <name type="scientific">Dechloromonas denitrificans</name>
    <dbReference type="NCBI Taxonomy" id="281362"/>
    <lineage>
        <taxon>Bacteria</taxon>
        <taxon>Pseudomonadati</taxon>
        <taxon>Pseudomonadota</taxon>
        <taxon>Betaproteobacteria</taxon>
        <taxon>Rhodocyclales</taxon>
        <taxon>Azonexaceae</taxon>
        <taxon>Dechloromonas</taxon>
    </lineage>
</organism>
<evidence type="ECO:0000313" key="4">
    <source>
        <dbReference type="Proteomes" id="UP000070186"/>
    </source>
</evidence>
<feature type="signal peptide" evidence="1">
    <location>
        <begin position="1"/>
        <end position="20"/>
    </location>
</feature>
<dbReference type="NCBIfam" id="TIGR00426">
    <property type="entry name" value="competence protein ComEA helix-hairpin-helix repeat region"/>
    <property type="match status" value="1"/>
</dbReference>
<dbReference type="Gene3D" id="1.10.150.280">
    <property type="entry name" value="AF1531-like domain"/>
    <property type="match status" value="1"/>
</dbReference>
<dbReference type="InterPro" id="IPR004509">
    <property type="entry name" value="Competence_ComEA_HhH"/>
</dbReference>
<dbReference type="SMART" id="SM00278">
    <property type="entry name" value="HhH1"/>
    <property type="match status" value="2"/>
</dbReference>
<dbReference type="PANTHER" id="PTHR21180">
    <property type="entry name" value="ENDONUCLEASE/EXONUCLEASE/PHOSPHATASE FAMILY DOMAIN-CONTAINING PROTEIN 1"/>
    <property type="match status" value="1"/>
</dbReference>
<dbReference type="InterPro" id="IPR051675">
    <property type="entry name" value="Endo/Exo/Phosphatase_dom_1"/>
</dbReference>
<keyword evidence="4" id="KW-1185">Reference proteome</keyword>
<reference evidence="3 4" key="1">
    <citation type="submission" date="2015-12" db="EMBL/GenBank/DDBJ databases">
        <title>Nitrous oxide reduction kinetics distinguish bacteria harboring typical versus atypical NosZ.</title>
        <authorList>
            <person name="Yoon S."/>
            <person name="Nissen S."/>
            <person name="Park D."/>
            <person name="Sanford R.A."/>
            <person name="Loeffler F.E."/>
        </authorList>
    </citation>
    <scope>NUCLEOTIDE SEQUENCE [LARGE SCALE GENOMIC DNA]</scope>
    <source>
        <strain evidence="3 4">ATCC BAA-841</strain>
    </source>
</reference>
<name>A0A133XF23_9RHOO</name>
<gene>
    <name evidence="3" type="ORF">AT959_16605</name>
</gene>